<dbReference type="EMBL" id="KZ805687">
    <property type="protein sequence ID" value="PVH92397.1"/>
    <property type="molecule type" value="Genomic_DNA"/>
</dbReference>
<organism evidence="2 3">
    <name type="scientific">Periconia macrospinosa</name>
    <dbReference type="NCBI Taxonomy" id="97972"/>
    <lineage>
        <taxon>Eukaryota</taxon>
        <taxon>Fungi</taxon>
        <taxon>Dikarya</taxon>
        <taxon>Ascomycota</taxon>
        <taxon>Pezizomycotina</taxon>
        <taxon>Dothideomycetes</taxon>
        <taxon>Pleosporomycetidae</taxon>
        <taxon>Pleosporales</taxon>
        <taxon>Massarineae</taxon>
        <taxon>Periconiaceae</taxon>
        <taxon>Periconia</taxon>
    </lineage>
</organism>
<proteinExistence type="predicted"/>
<dbReference type="AlphaFoldDB" id="A0A2V1D2X5"/>
<dbReference type="OrthoDB" id="3694450at2759"/>
<dbReference type="STRING" id="97972.A0A2V1D2X5"/>
<feature type="region of interest" description="Disordered" evidence="1">
    <location>
        <begin position="44"/>
        <end position="63"/>
    </location>
</feature>
<feature type="compositionally biased region" description="Basic and acidic residues" evidence="1">
    <location>
        <begin position="46"/>
        <end position="55"/>
    </location>
</feature>
<keyword evidence="3" id="KW-1185">Reference proteome</keyword>
<protein>
    <submittedName>
        <fullName evidence="2">Uncharacterized protein</fullName>
    </submittedName>
</protein>
<accession>A0A2V1D2X5</accession>
<evidence type="ECO:0000313" key="3">
    <source>
        <dbReference type="Proteomes" id="UP000244855"/>
    </source>
</evidence>
<name>A0A2V1D2X5_9PLEO</name>
<evidence type="ECO:0000256" key="1">
    <source>
        <dbReference type="SAM" id="MobiDB-lite"/>
    </source>
</evidence>
<gene>
    <name evidence="2" type="ORF">DM02DRAFT_278246</name>
</gene>
<reference evidence="2 3" key="1">
    <citation type="journal article" date="2018" name="Sci. Rep.">
        <title>Comparative genomics provides insights into the lifestyle and reveals functional heterogeneity of dark septate endophytic fungi.</title>
        <authorList>
            <person name="Knapp D.G."/>
            <person name="Nemeth J.B."/>
            <person name="Barry K."/>
            <person name="Hainaut M."/>
            <person name="Henrissat B."/>
            <person name="Johnson J."/>
            <person name="Kuo A."/>
            <person name="Lim J.H.P."/>
            <person name="Lipzen A."/>
            <person name="Nolan M."/>
            <person name="Ohm R.A."/>
            <person name="Tamas L."/>
            <person name="Grigoriev I.V."/>
            <person name="Spatafora J.W."/>
            <person name="Nagy L.G."/>
            <person name="Kovacs G.M."/>
        </authorList>
    </citation>
    <scope>NUCLEOTIDE SEQUENCE [LARGE SCALE GENOMIC DNA]</scope>
    <source>
        <strain evidence="2 3">DSE2036</strain>
    </source>
</reference>
<evidence type="ECO:0000313" key="2">
    <source>
        <dbReference type="EMBL" id="PVH92397.1"/>
    </source>
</evidence>
<sequence>MDWYNAANFKNSPYKLREFHTANSICPGPPTRLDYWLECWEQGEDADNHSDDNRPRRPLGGTS</sequence>
<dbReference type="Proteomes" id="UP000244855">
    <property type="component" value="Unassembled WGS sequence"/>
</dbReference>